<feature type="compositionally biased region" description="Basic and acidic residues" evidence="1">
    <location>
        <begin position="538"/>
        <end position="593"/>
    </location>
</feature>
<comment type="caution">
    <text evidence="3">The sequence shown here is derived from an EMBL/GenBank/DDBJ whole genome shotgun (WGS) entry which is preliminary data.</text>
</comment>
<keyword evidence="4" id="KW-1185">Reference proteome</keyword>
<feature type="compositionally biased region" description="Polar residues" evidence="1">
    <location>
        <begin position="686"/>
        <end position="699"/>
    </location>
</feature>
<feature type="region of interest" description="Disordered" evidence="1">
    <location>
        <begin position="32"/>
        <end position="92"/>
    </location>
</feature>
<feature type="region of interest" description="Disordered" evidence="1">
    <location>
        <begin position="536"/>
        <end position="775"/>
    </location>
</feature>
<evidence type="ECO:0000313" key="3">
    <source>
        <dbReference type="EMBL" id="KAF6028021.1"/>
    </source>
</evidence>
<accession>A0A7J7JQR9</accession>
<feature type="compositionally biased region" description="Basic and acidic residues" evidence="1">
    <location>
        <begin position="49"/>
        <end position="67"/>
    </location>
</feature>
<dbReference type="GO" id="GO:0005813">
    <property type="term" value="C:centrosome"/>
    <property type="evidence" value="ECO:0007669"/>
    <property type="project" value="InterPro"/>
</dbReference>
<gene>
    <name evidence="3" type="ORF">EB796_013668</name>
</gene>
<name>A0A7J7JQR9_BUGNE</name>
<evidence type="ECO:0000256" key="1">
    <source>
        <dbReference type="SAM" id="MobiDB-lite"/>
    </source>
</evidence>
<feature type="region of interest" description="Disordered" evidence="1">
    <location>
        <begin position="866"/>
        <end position="890"/>
    </location>
</feature>
<protein>
    <submittedName>
        <fullName evidence="3">CSPP1</fullName>
    </submittedName>
</protein>
<feature type="region of interest" description="Disordered" evidence="1">
    <location>
        <begin position="127"/>
        <end position="225"/>
    </location>
</feature>
<feature type="compositionally biased region" description="Basic and acidic residues" evidence="1">
    <location>
        <begin position="719"/>
        <end position="732"/>
    </location>
</feature>
<feature type="compositionally biased region" description="Basic and acidic residues" evidence="1">
    <location>
        <begin position="815"/>
        <end position="840"/>
    </location>
</feature>
<feature type="chain" id="PRO_5029765866" evidence="2">
    <location>
        <begin position="19"/>
        <end position="890"/>
    </location>
</feature>
<feature type="compositionally biased region" description="Basic and acidic residues" evidence="1">
    <location>
        <begin position="346"/>
        <end position="357"/>
    </location>
</feature>
<dbReference type="PANTHER" id="PTHR21616:SF2">
    <property type="entry name" value="CENTROSOME AND SPINDLE POLE-ASSOCIATED PROTEIN 1"/>
    <property type="match status" value="1"/>
</dbReference>
<sequence length="890" mass="100907">MSVCVSVCLSVCLCVCLCVCLSVCLSPANPISHTKESPRRAHNNSSYEHLLEEKRRQEQSYRRRNDPEAIPSNSRNAHPQPGLLHTNERQLDDLDRQYERRKVKFANERSLGEDSADVYDWEYSKQGRSRSFYHDPEPKASDPYERSRSVPPKDGLTGLAIGSNETASAARKRKEQYRQDLQQQMKGVVRGRQSDPGTYARENNFPSFDNPYSPPKLPYSDQSTSLLDDRRPLASILNERRDLVDTSPRGNAVRPGLAPSVLERGFTGLYEPYFQQPYNTGPPQIYQTPADPVYNYYGTHEPLSNFTAPPLGPPQYPDTSQPPAQPPPTNPSFRSTAMAVGAFPSERVDRNKLKKDSQQSYQNELKKQQRIAAAKKAEQEAYDRKLTQEIANYNPFGRGGAGAPVKDTSGNVVADLRTMNLSNTGQTPRLEVQKEPVAAVPSPRANSTFPDISINLPAAADGHGRGGNGIFGEPRTEVQKTAADRYKEELKLQIEEKKRVAELEKQKIKAEEEREMKRLEEDRIKIQKEFEAEQAMLKAKEEETRRKNEELKKAAEEKRRVAEEERQRAEENRRKQEKEKQKKEREEDEKRQSEAQNKVNPRAESPPIPTLRSKTQPPGSLDVREPSPPLPTQRSKTQHDAESLSNSKPLLRETEPSHNTPEPAAEPSRRVQPTPRPLSNRRAESRAQSAEVLNQLASMRQQLQQERQRVENALSQQKNEVDVYDPRTRFTGDDDEIDVFEIARSKKPVSASRRAKGEGDDPPPQKLPAKPTTATSLLHSDSAFIDDSGMRAAFPDDFDTLATNQDARRRRREKMKPADTKDTESVHSIDPDRITRKNNDRLKKLKAIAGDDISLDDPDDIIDRFMTKQSHNRPPSGQTLTDDSWIRSNR</sequence>
<proteinExistence type="predicted"/>
<feature type="region of interest" description="Disordered" evidence="1">
    <location>
        <begin position="501"/>
        <end position="521"/>
    </location>
</feature>
<dbReference type="GO" id="GO:0032467">
    <property type="term" value="P:positive regulation of cytokinesis"/>
    <property type="evidence" value="ECO:0007669"/>
    <property type="project" value="InterPro"/>
</dbReference>
<feature type="compositionally biased region" description="Basic and acidic residues" evidence="1">
    <location>
        <begin position="132"/>
        <end position="148"/>
    </location>
</feature>
<feature type="region of interest" description="Disordered" evidence="1">
    <location>
        <begin position="789"/>
        <end position="840"/>
    </location>
</feature>
<feature type="region of interest" description="Disordered" evidence="1">
    <location>
        <begin position="420"/>
        <end position="476"/>
    </location>
</feature>
<feature type="region of interest" description="Disordered" evidence="1">
    <location>
        <begin position="304"/>
        <end position="367"/>
    </location>
</feature>
<feature type="signal peptide" evidence="2">
    <location>
        <begin position="1"/>
        <end position="18"/>
    </location>
</feature>
<evidence type="ECO:0000313" key="4">
    <source>
        <dbReference type="Proteomes" id="UP000593567"/>
    </source>
</evidence>
<organism evidence="3 4">
    <name type="scientific">Bugula neritina</name>
    <name type="common">Brown bryozoan</name>
    <name type="synonym">Sertularia neritina</name>
    <dbReference type="NCBI Taxonomy" id="10212"/>
    <lineage>
        <taxon>Eukaryota</taxon>
        <taxon>Metazoa</taxon>
        <taxon>Spiralia</taxon>
        <taxon>Lophotrochozoa</taxon>
        <taxon>Bryozoa</taxon>
        <taxon>Gymnolaemata</taxon>
        <taxon>Cheilostomatida</taxon>
        <taxon>Flustrina</taxon>
        <taxon>Buguloidea</taxon>
        <taxon>Bugulidae</taxon>
        <taxon>Bugula</taxon>
    </lineage>
</organism>
<reference evidence="3" key="1">
    <citation type="submission" date="2020-06" db="EMBL/GenBank/DDBJ databases">
        <title>Draft genome of Bugula neritina, a colonial animal packing powerful symbionts and potential medicines.</title>
        <authorList>
            <person name="Rayko M."/>
        </authorList>
    </citation>
    <scope>NUCLEOTIDE SEQUENCE [LARGE SCALE GENOMIC DNA]</scope>
    <source>
        <strain evidence="3">Kwan_BN1</strain>
    </source>
</reference>
<keyword evidence="2" id="KW-0732">Signal</keyword>
<dbReference type="PANTHER" id="PTHR21616">
    <property type="entry name" value="CENTROSOME SPINDLE POLE ASSOCIATED PROTEIN"/>
    <property type="match status" value="1"/>
</dbReference>
<evidence type="ECO:0000256" key="2">
    <source>
        <dbReference type="SAM" id="SignalP"/>
    </source>
</evidence>
<feature type="compositionally biased region" description="Polar residues" evidence="1">
    <location>
        <begin position="867"/>
        <end position="890"/>
    </location>
</feature>
<dbReference type="EMBL" id="VXIV02001997">
    <property type="protein sequence ID" value="KAF6028021.1"/>
    <property type="molecule type" value="Genomic_DNA"/>
</dbReference>
<dbReference type="Proteomes" id="UP000593567">
    <property type="component" value="Unassembled WGS sequence"/>
</dbReference>
<dbReference type="InterPro" id="IPR026708">
    <property type="entry name" value="CSPP1"/>
</dbReference>
<dbReference type="AlphaFoldDB" id="A0A7J7JQR9"/>
<dbReference type="OrthoDB" id="10044099at2759"/>
<dbReference type="GO" id="GO:0005874">
    <property type="term" value="C:microtubule"/>
    <property type="evidence" value="ECO:0007669"/>
    <property type="project" value="InterPro"/>
</dbReference>
<dbReference type="GO" id="GO:0000922">
    <property type="term" value="C:spindle pole"/>
    <property type="evidence" value="ECO:0007669"/>
    <property type="project" value="InterPro"/>
</dbReference>